<evidence type="ECO:0000313" key="8">
    <source>
        <dbReference type="EMBL" id="ENU92002.1"/>
    </source>
</evidence>
<dbReference type="CDD" id="cd04489">
    <property type="entry name" value="ExoVII_LU_OBF"/>
    <property type="match status" value="1"/>
</dbReference>
<dbReference type="GO" id="GO:0008855">
    <property type="term" value="F:exodeoxyribonuclease VII activity"/>
    <property type="evidence" value="ECO:0007669"/>
    <property type="project" value="UniProtKB-UniRule"/>
</dbReference>
<dbReference type="PATRIC" id="fig|1217712.3.peg.2990"/>
<comment type="subcellular location">
    <subcellularLocation>
        <location evidence="5">Cytoplasm</location>
    </subcellularLocation>
</comment>
<dbReference type="InterPro" id="IPR003753">
    <property type="entry name" value="Exonuc_VII_L"/>
</dbReference>
<dbReference type="PANTHER" id="PTHR30008:SF0">
    <property type="entry name" value="EXODEOXYRIBONUCLEASE 7 LARGE SUBUNIT"/>
    <property type="match status" value="1"/>
</dbReference>
<evidence type="ECO:0000256" key="4">
    <source>
        <dbReference type="ARBA" id="ARBA00022839"/>
    </source>
</evidence>
<sequence>MRYYTTKINKNQIGLICYQVNPFATIALSYSLSDPMSEPQLSLSDYLATVQEIIRLTFDEPVWVKAEIRNLSIKGGHYYLELAEKEQDTDKVIASCKATIWKFTAAKIVLKFERESGIELSRDLNVLIKIKARFDPQYGFSVNIEDIDSSFTLGDIAKRYQQILARLNSEGLLPLNKALPTPFDIEHVLVIAPENAAGLGDFKKDADALHQAGVCDFVYHNATFQGNTAANSIMESLGAGLRQWAADYTIPPDLIVIIRGGGAVNDLAYLNDYDLAALLCKRKVPIWVGIGHEKDRTILDEIAHRSFDTPSKVIAGIRNLISERSVEVMEHFQTIKLLSQHQITAYQSQNDQLISRIKSQSENQISTSYLQLQVTRSTLQYFAKQQLKTASTQIETLMRETLLQNPRNVLAKGYGIVRNENKAIRSIHQASSSLSIEMQDGYIHAQLTEVIDHDEERIKF</sequence>
<dbReference type="AlphaFoldDB" id="N8W9I4"/>
<dbReference type="PANTHER" id="PTHR30008">
    <property type="entry name" value="EXODEOXYRIBONUCLEASE 7 LARGE SUBUNIT"/>
    <property type="match status" value="1"/>
</dbReference>
<reference evidence="8 9" key="1">
    <citation type="submission" date="2013-02" db="EMBL/GenBank/DDBJ databases">
        <title>The Genome Sequence of Acinetobacter sp. NIPH 758.</title>
        <authorList>
            <consortium name="The Broad Institute Genome Sequencing Platform"/>
            <consortium name="The Broad Institute Genome Sequencing Center for Infectious Disease"/>
            <person name="Cerqueira G."/>
            <person name="Feldgarden M."/>
            <person name="Courvalin P."/>
            <person name="Perichon B."/>
            <person name="Grillot-Courvalin C."/>
            <person name="Clermont D."/>
            <person name="Rocha E."/>
            <person name="Yoon E.-J."/>
            <person name="Nemec A."/>
            <person name="Walker B."/>
            <person name="Young S.K."/>
            <person name="Zeng Q."/>
            <person name="Gargeya S."/>
            <person name="Fitzgerald M."/>
            <person name="Haas B."/>
            <person name="Abouelleil A."/>
            <person name="Alvarado L."/>
            <person name="Arachchi H.M."/>
            <person name="Berlin A.M."/>
            <person name="Chapman S.B."/>
            <person name="Dewar J."/>
            <person name="Goldberg J."/>
            <person name="Griggs A."/>
            <person name="Gujja S."/>
            <person name="Hansen M."/>
            <person name="Howarth C."/>
            <person name="Imamovic A."/>
            <person name="Larimer J."/>
            <person name="McCowan C."/>
            <person name="Murphy C."/>
            <person name="Neiman D."/>
            <person name="Pearson M."/>
            <person name="Priest M."/>
            <person name="Roberts A."/>
            <person name="Saif S."/>
            <person name="Shea T."/>
            <person name="Sisk P."/>
            <person name="Sykes S."/>
            <person name="Wortman J."/>
            <person name="Nusbaum C."/>
            <person name="Birren B."/>
        </authorList>
    </citation>
    <scope>NUCLEOTIDE SEQUENCE [LARGE SCALE GENOMIC DNA]</scope>
    <source>
        <strain evidence="8 9">NIPH 758</strain>
    </source>
</reference>
<dbReference type="GO" id="GO:0009318">
    <property type="term" value="C:exodeoxyribonuclease VII complex"/>
    <property type="evidence" value="ECO:0007669"/>
    <property type="project" value="UniProtKB-UniRule"/>
</dbReference>
<dbReference type="InterPro" id="IPR020579">
    <property type="entry name" value="Exonuc_VII_lsu_C"/>
</dbReference>
<dbReference type="Proteomes" id="UP000013049">
    <property type="component" value="Unassembled WGS sequence"/>
</dbReference>
<dbReference type="HOGENOM" id="CLU_023625_4_0_6"/>
<protein>
    <recommendedName>
        <fullName evidence="5">Exodeoxyribonuclease 7 large subunit</fullName>
        <ecNumber evidence="5">3.1.11.6</ecNumber>
    </recommendedName>
</protein>
<evidence type="ECO:0000256" key="2">
    <source>
        <dbReference type="ARBA" id="ARBA00022722"/>
    </source>
</evidence>
<evidence type="ECO:0000259" key="6">
    <source>
        <dbReference type="Pfam" id="PF02601"/>
    </source>
</evidence>
<dbReference type="eggNOG" id="COG1570">
    <property type="taxonomic scope" value="Bacteria"/>
</dbReference>
<comment type="catalytic activity">
    <reaction evidence="5">
        <text>Exonucleolytic cleavage in either 5'- to 3'- or 3'- to 5'-direction to yield nucleoside 5'-phosphates.</text>
        <dbReference type="EC" id="3.1.11.6"/>
    </reaction>
</comment>
<comment type="caution">
    <text evidence="8">The sequence shown here is derived from an EMBL/GenBank/DDBJ whole genome shotgun (WGS) entry which is preliminary data.</text>
</comment>
<dbReference type="NCBIfam" id="TIGR00237">
    <property type="entry name" value="xseA"/>
    <property type="match status" value="1"/>
</dbReference>
<feature type="domain" description="Exonuclease VII large subunit C-terminal" evidence="6">
    <location>
        <begin position="176"/>
        <end position="367"/>
    </location>
</feature>
<dbReference type="InterPro" id="IPR025824">
    <property type="entry name" value="OB-fold_nuc-bd_dom"/>
</dbReference>
<dbReference type="GO" id="GO:0003676">
    <property type="term" value="F:nucleic acid binding"/>
    <property type="evidence" value="ECO:0007669"/>
    <property type="project" value="InterPro"/>
</dbReference>
<dbReference type="GO" id="GO:0006308">
    <property type="term" value="P:DNA catabolic process"/>
    <property type="evidence" value="ECO:0007669"/>
    <property type="project" value="UniProtKB-UniRule"/>
</dbReference>
<accession>N8W9I4</accession>
<comment type="similarity">
    <text evidence="5">Belongs to the XseA family.</text>
</comment>
<dbReference type="Pfam" id="PF13742">
    <property type="entry name" value="tRNA_anti_2"/>
    <property type="match status" value="1"/>
</dbReference>
<dbReference type="GO" id="GO:0005737">
    <property type="term" value="C:cytoplasm"/>
    <property type="evidence" value="ECO:0007669"/>
    <property type="project" value="UniProtKB-SubCell"/>
</dbReference>
<keyword evidence="2 5" id="KW-0540">Nuclease</keyword>
<organism evidence="8 9">
    <name type="scientific">Acinetobacter vivianii</name>
    <dbReference type="NCBI Taxonomy" id="1776742"/>
    <lineage>
        <taxon>Bacteria</taxon>
        <taxon>Pseudomonadati</taxon>
        <taxon>Pseudomonadota</taxon>
        <taxon>Gammaproteobacteria</taxon>
        <taxon>Moraxellales</taxon>
        <taxon>Moraxellaceae</taxon>
        <taxon>Acinetobacter</taxon>
    </lineage>
</organism>
<name>N8W9I4_9GAMM</name>
<dbReference type="EMBL" id="APPC01000018">
    <property type="protein sequence ID" value="ENU92002.1"/>
    <property type="molecule type" value="Genomic_DNA"/>
</dbReference>
<proteinExistence type="inferred from homology"/>
<keyword evidence="1" id="KW-0963">Cytoplasm</keyword>
<evidence type="ECO:0000259" key="7">
    <source>
        <dbReference type="Pfam" id="PF13742"/>
    </source>
</evidence>
<evidence type="ECO:0000256" key="1">
    <source>
        <dbReference type="ARBA" id="ARBA00022490"/>
    </source>
</evidence>
<gene>
    <name evidence="8" type="ORF">F971_03095</name>
</gene>
<evidence type="ECO:0000256" key="5">
    <source>
        <dbReference type="RuleBase" id="RU004355"/>
    </source>
</evidence>
<feature type="domain" description="OB-fold nucleic acid binding" evidence="7">
    <location>
        <begin position="42"/>
        <end position="148"/>
    </location>
</feature>
<keyword evidence="3 5" id="KW-0378">Hydrolase</keyword>
<keyword evidence="4 5" id="KW-0269">Exonuclease</keyword>
<dbReference type="Pfam" id="PF02601">
    <property type="entry name" value="Exonuc_VII_L"/>
    <property type="match status" value="1"/>
</dbReference>
<evidence type="ECO:0000313" key="9">
    <source>
        <dbReference type="Proteomes" id="UP000013049"/>
    </source>
</evidence>
<dbReference type="EC" id="3.1.11.6" evidence="5"/>
<evidence type="ECO:0000256" key="3">
    <source>
        <dbReference type="ARBA" id="ARBA00022801"/>
    </source>
</evidence>